<dbReference type="SUPFAM" id="SSF50998">
    <property type="entry name" value="Quinoprotein alcohol dehydrogenase-like"/>
    <property type="match status" value="1"/>
</dbReference>
<evidence type="ECO:0000259" key="1">
    <source>
        <dbReference type="Pfam" id="PF01011"/>
    </source>
</evidence>
<organism evidence="2">
    <name type="scientific">Alloyangia mangrovi</name>
    <dbReference type="NCBI Taxonomy" id="1779329"/>
    <lineage>
        <taxon>Bacteria</taxon>
        <taxon>Pseudomonadati</taxon>
        <taxon>Pseudomonadota</taxon>
        <taxon>Alphaproteobacteria</taxon>
        <taxon>Rhodobacterales</taxon>
        <taxon>Roseobacteraceae</taxon>
        <taxon>Alloyangia</taxon>
    </lineage>
</organism>
<reference evidence="2" key="1">
    <citation type="submission" date="2017-09" db="EMBL/GenBank/DDBJ databases">
        <title>Yangia sp. SAOS 153D whole genome sequencing.</title>
        <authorList>
            <person name="Verma A."/>
            <person name="Krishnamurthi S."/>
        </authorList>
    </citation>
    <scope>NUCLEOTIDE SEQUENCE [LARGE SCALE GENOMIC DNA]</scope>
    <source>
        <strain evidence="2">SAOS 153D</strain>
    </source>
</reference>
<gene>
    <name evidence="2" type="ORF">CLG85_10005</name>
</gene>
<dbReference type="EMBL" id="NTHN01000145">
    <property type="protein sequence ID" value="PBD19328.1"/>
    <property type="molecule type" value="Genomic_DNA"/>
</dbReference>
<comment type="caution">
    <text evidence="2">The sequence shown here is derived from an EMBL/GenBank/DDBJ whole genome shotgun (WGS) entry which is preliminary data.</text>
</comment>
<dbReference type="AlphaFoldDB" id="A0A2A3JW35"/>
<accession>A0A2A3JW35</accession>
<dbReference type="Pfam" id="PF01011">
    <property type="entry name" value="PQQ"/>
    <property type="match status" value="1"/>
</dbReference>
<dbReference type="Gene3D" id="2.140.10.10">
    <property type="entry name" value="Quinoprotein alcohol dehydrogenase-like superfamily"/>
    <property type="match status" value="1"/>
</dbReference>
<name>A0A2A3JW35_9RHOB</name>
<dbReference type="RefSeq" id="WP_095882129.1">
    <property type="nucleotide sequence ID" value="NZ_NTHN02000032.1"/>
</dbReference>
<dbReference type="InterPro" id="IPR002372">
    <property type="entry name" value="PQQ_rpt_dom"/>
</dbReference>
<feature type="domain" description="Pyrrolo-quinoline quinone repeat" evidence="1">
    <location>
        <begin position="1"/>
        <end position="179"/>
    </location>
</feature>
<protein>
    <recommendedName>
        <fullName evidence="1">Pyrrolo-quinoline quinone repeat domain-containing protein</fullName>
    </recommendedName>
</protein>
<sequence>MNWGRVSYDQGRNLMVVADMRMPVITQLTEREQFRKEHPDFLGDAHGVISAQFGLPYAHSIVNFMSPAGVPCLEPPWGTVSAVDLASGELVWQQPAGTGKDANIEGLGLQNPLPFYLGMPALGGAITTKSGLSFHSGTQDYYLRAYDTETGEVLWKGRLPSGSQSTPMTYVGKDGRQYIVLTAGVRATIRTTGRIT</sequence>
<evidence type="ECO:0000313" key="2">
    <source>
        <dbReference type="EMBL" id="PBD19328.1"/>
    </source>
</evidence>
<dbReference type="InterPro" id="IPR011047">
    <property type="entry name" value="Quinoprotein_ADH-like_sf"/>
</dbReference>
<proteinExistence type="predicted"/>